<dbReference type="Proteomes" id="UP000001554">
    <property type="component" value="Chromosome 7"/>
</dbReference>
<keyword evidence="3" id="KW-1185">Reference proteome</keyword>
<protein>
    <submittedName>
        <fullName evidence="4">Uncharacterized protein LOC118419963</fullName>
    </submittedName>
</protein>
<dbReference type="Gene3D" id="1.10.533.10">
    <property type="entry name" value="Death Domain, Fas"/>
    <property type="match status" value="1"/>
</dbReference>
<keyword evidence="2" id="KW-0812">Transmembrane</keyword>
<dbReference type="GeneID" id="118419963"/>
<feature type="compositionally biased region" description="Acidic residues" evidence="1">
    <location>
        <begin position="214"/>
        <end position="232"/>
    </location>
</feature>
<dbReference type="InterPro" id="IPR011029">
    <property type="entry name" value="DEATH-like_dom_sf"/>
</dbReference>
<gene>
    <name evidence="4" type="primary">LOC118419963</name>
</gene>
<keyword evidence="2" id="KW-0472">Membrane</keyword>
<dbReference type="OrthoDB" id="8673048at2759"/>
<feature type="region of interest" description="Disordered" evidence="1">
    <location>
        <begin position="117"/>
        <end position="236"/>
    </location>
</feature>
<dbReference type="RefSeq" id="XP_035682556.1">
    <property type="nucleotide sequence ID" value="XM_035826663.1"/>
</dbReference>
<keyword evidence="2" id="KW-1133">Transmembrane helix</keyword>
<name>A0A9J7LGM3_BRAFL</name>
<feature type="compositionally biased region" description="Acidic residues" evidence="1">
    <location>
        <begin position="117"/>
        <end position="127"/>
    </location>
</feature>
<feature type="region of interest" description="Disordered" evidence="1">
    <location>
        <begin position="1"/>
        <end position="57"/>
    </location>
</feature>
<feature type="compositionally biased region" description="Polar residues" evidence="1">
    <location>
        <begin position="1"/>
        <end position="47"/>
    </location>
</feature>
<evidence type="ECO:0000256" key="2">
    <source>
        <dbReference type="SAM" id="Phobius"/>
    </source>
</evidence>
<accession>A0A9J7LGM3</accession>
<evidence type="ECO:0000256" key="1">
    <source>
        <dbReference type="SAM" id="MobiDB-lite"/>
    </source>
</evidence>
<proteinExistence type="predicted"/>
<reference evidence="4" key="2">
    <citation type="submission" date="2025-08" db="UniProtKB">
        <authorList>
            <consortium name="RefSeq"/>
        </authorList>
    </citation>
    <scope>IDENTIFICATION</scope>
    <source>
        <strain evidence="4">S238N-H82</strain>
        <tissue evidence="4">Testes</tissue>
    </source>
</reference>
<reference evidence="3" key="1">
    <citation type="journal article" date="2020" name="Nat. Ecol. Evol.">
        <title>Deeply conserved synteny resolves early events in vertebrate evolution.</title>
        <authorList>
            <person name="Simakov O."/>
            <person name="Marletaz F."/>
            <person name="Yue J.X."/>
            <person name="O'Connell B."/>
            <person name="Jenkins J."/>
            <person name="Brandt A."/>
            <person name="Calef R."/>
            <person name="Tung C.H."/>
            <person name="Huang T.K."/>
            <person name="Schmutz J."/>
            <person name="Satoh N."/>
            <person name="Yu J.K."/>
            <person name="Putnam N.H."/>
            <person name="Green R.E."/>
            <person name="Rokhsar D.S."/>
        </authorList>
    </citation>
    <scope>NUCLEOTIDE SEQUENCE [LARGE SCALE GENOMIC DNA]</scope>
    <source>
        <strain evidence="3">S238N-H82</strain>
    </source>
</reference>
<sequence length="385" mass="42376">MPDTTTGAGKTIGSTNETSTPTVAESTSTVADVATGTPQANGTQPGTPSDEPSHDVGHQHTMLYIGLALGLSTLTMLALIGVGCKRKKIYQKIKCMKKCWERKPTTDMANAALLPEEAEPEASDVESADVPVPEVPPDVGADVSPELDQYGEQEETGETSGEGTGQPDKAVPIPAAIEDGEDVGMAGDNRKDETAPKGLVSGRSEILHPPGLKEDDDDDDDEEEEEEEEEESKTDFLETVAGEGATNDTVAFVPDYIQRMPLEKILDNEDLLGKMKVKLERRDRHYRNIASFYGLKHDEVDHIEFIELASKDSPFKAILEKVMSENDTSENKASKKKMSKNKTVGELLQYCNETIKRSDVVRTVVDYFVKNNRRIRKMTWLKKRM</sequence>
<dbReference type="AlphaFoldDB" id="A0A9J7LGM3"/>
<feature type="compositionally biased region" description="Low complexity" evidence="1">
    <location>
        <begin position="128"/>
        <end position="143"/>
    </location>
</feature>
<evidence type="ECO:0000313" key="4">
    <source>
        <dbReference type="RefSeq" id="XP_035682556.1"/>
    </source>
</evidence>
<dbReference type="KEGG" id="bfo:118419963"/>
<evidence type="ECO:0000313" key="3">
    <source>
        <dbReference type="Proteomes" id="UP000001554"/>
    </source>
</evidence>
<feature type="transmembrane region" description="Helical" evidence="2">
    <location>
        <begin position="62"/>
        <end position="84"/>
    </location>
</feature>
<organism evidence="3 4">
    <name type="scientific">Branchiostoma floridae</name>
    <name type="common">Florida lancelet</name>
    <name type="synonym">Amphioxus</name>
    <dbReference type="NCBI Taxonomy" id="7739"/>
    <lineage>
        <taxon>Eukaryota</taxon>
        <taxon>Metazoa</taxon>
        <taxon>Chordata</taxon>
        <taxon>Cephalochordata</taxon>
        <taxon>Leptocardii</taxon>
        <taxon>Amphioxiformes</taxon>
        <taxon>Branchiostomatidae</taxon>
        <taxon>Branchiostoma</taxon>
    </lineage>
</organism>